<dbReference type="GO" id="GO:0051082">
    <property type="term" value="F:unfolded protein binding"/>
    <property type="evidence" value="ECO:0007669"/>
    <property type="project" value="UniProtKB-UniRule"/>
</dbReference>
<feature type="binding site" evidence="11">
    <location>
        <position position="203"/>
    </location>
    <ligand>
        <name>Zn(2+)</name>
        <dbReference type="ChEBI" id="CHEBI:29105"/>
        <label>1</label>
    </ligand>
</feature>
<evidence type="ECO:0000256" key="6">
    <source>
        <dbReference type="ARBA" id="ARBA00022833"/>
    </source>
</evidence>
<dbReference type="FunFam" id="2.60.260.20:FF:000005">
    <property type="entry name" value="Chaperone protein dnaJ 1, mitochondrial"/>
    <property type="match status" value="1"/>
</dbReference>
<dbReference type="EMBL" id="BOPZ01000004">
    <property type="protein sequence ID" value="GIM28097.1"/>
    <property type="molecule type" value="Genomic_DNA"/>
</dbReference>
<dbReference type="GO" id="GO:0005524">
    <property type="term" value="F:ATP binding"/>
    <property type="evidence" value="ECO:0007669"/>
    <property type="project" value="InterPro"/>
</dbReference>
<reference evidence="16" key="1">
    <citation type="submission" date="2021-03" db="EMBL/GenBank/DDBJ databases">
        <title>Taxonomic study of Clostridium polyendosporum from meadow-gley soil under rice.</title>
        <authorList>
            <person name="Kobayashi H."/>
            <person name="Tanizawa Y."/>
            <person name="Yagura M."/>
        </authorList>
    </citation>
    <scope>NUCLEOTIDE SEQUENCE</scope>
    <source>
        <strain evidence="16">JCM 30710</strain>
    </source>
</reference>
<dbReference type="PROSITE" id="PS50076">
    <property type="entry name" value="DNAJ_2"/>
    <property type="match status" value="1"/>
</dbReference>
<feature type="binding site" evidence="11">
    <location>
        <position position="166"/>
    </location>
    <ligand>
        <name>Zn(2+)</name>
        <dbReference type="ChEBI" id="CHEBI:29105"/>
        <label>2</label>
    </ligand>
</feature>
<dbReference type="InterPro" id="IPR008971">
    <property type="entry name" value="HSP40/DnaJ_pept-bd"/>
</dbReference>
<evidence type="ECO:0000256" key="13">
    <source>
        <dbReference type="SAM" id="MobiDB-lite"/>
    </source>
</evidence>
<comment type="subcellular location">
    <subcellularLocation>
        <location evidence="11">Cytoplasm</location>
    </subcellularLocation>
</comment>
<feature type="binding site" evidence="11">
    <location>
        <position position="163"/>
    </location>
    <ligand>
        <name>Zn(2+)</name>
        <dbReference type="ChEBI" id="CHEBI:29105"/>
        <label>2</label>
    </ligand>
</feature>
<feature type="domain" description="J" evidence="14">
    <location>
        <begin position="5"/>
        <end position="70"/>
    </location>
</feature>
<accession>A0A919VFF6</accession>
<dbReference type="InterPro" id="IPR002939">
    <property type="entry name" value="DnaJ_C"/>
</dbReference>
<comment type="similarity">
    <text evidence="9 11">Belongs to the DnaJ family.</text>
</comment>
<dbReference type="GO" id="GO:0009408">
    <property type="term" value="P:response to heat"/>
    <property type="evidence" value="ECO:0007669"/>
    <property type="project" value="InterPro"/>
</dbReference>
<evidence type="ECO:0000256" key="1">
    <source>
        <dbReference type="ARBA" id="ARBA00022490"/>
    </source>
</evidence>
<evidence type="ECO:0000256" key="2">
    <source>
        <dbReference type="ARBA" id="ARBA00022705"/>
    </source>
</evidence>
<dbReference type="PROSITE" id="PS51188">
    <property type="entry name" value="ZF_CR"/>
    <property type="match status" value="1"/>
</dbReference>
<comment type="caution">
    <text evidence="16">The sequence shown here is derived from an EMBL/GenBank/DDBJ whole genome shotgun (WGS) entry which is preliminary data.</text>
</comment>
<evidence type="ECO:0000256" key="3">
    <source>
        <dbReference type="ARBA" id="ARBA00022723"/>
    </source>
</evidence>
<dbReference type="SUPFAM" id="SSF46565">
    <property type="entry name" value="Chaperone J-domain"/>
    <property type="match status" value="1"/>
</dbReference>
<dbReference type="RefSeq" id="WP_212902832.1">
    <property type="nucleotide sequence ID" value="NZ_BOPZ01000004.1"/>
</dbReference>
<keyword evidence="5 11" id="KW-0863">Zinc-finger</keyword>
<dbReference type="PANTHER" id="PTHR43096:SF48">
    <property type="entry name" value="CHAPERONE PROTEIN DNAJ"/>
    <property type="match status" value="1"/>
</dbReference>
<evidence type="ECO:0000256" key="9">
    <source>
        <dbReference type="ARBA" id="ARBA00061004"/>
    </source>
</evidence>
<dbReference type="InterPro" id="IPR012724">
    <property type="entry name" value="DnaJ"/>
</dbReference>
<dbReference type="FunFam" id="2.10.230.10:FF:000002">
    <property type="entry name" value="Molecular chaperone DnaJ"/>
    <property type="match status" value="1"/>
</dbReference>
<organism evidence="16 17">
    <name type="scientific">Clostridium polyendosporum</name>
    <dbReference type="NCBI Taxonomy" id="69208"/>
    <lineage>
        <taxon>Bacteria</taxon>
        <taxon>Bacillati</taxon>
        <taxon>Bacillota</taxon>
        <taxon>Clostridia</taxon>
        <taxon>Eubacteriales</taxon>
        <taxon>Clostridiaceae</taxon>
        <taxon>Clostridium</taxon>
    </lineage>
</organism>
<feature type="binding site" evidence="11">
    <location>
        <position position="149"/>
    </location>
    <ligand>
        <name>Zn(2+)</name>
        <dbReference type="ChEBI" id="CHEBI:29105"/>
        <label>1</label>
    </ligand>
</feature>
<dbReference type="NCBIfam" id="NF008035">
    <property type="entry name" value="PRK10767.1"/>
    <property type="match status" value="1"/>
</dbReference>
<dbReference type="CDD" id="cd10747">
    <property type="entry name" value="DnaJ_C"/>
    <property type="match status" value="1"/>
</dbReference>
<keyword evidence="2 11" id="KW-0235">DNA replication</keyword>
<dbReference type="Pfam" id="PF00684">
    <property type="entry name" value="DnaJ_CXXCXGXG"/>
    <property type="match status" value="1"/>
</dbReference>
<dbReference type="SUPFAM" id="SSF57938">
    <property type="entry name" value="DnaJ/Hsp40 cysteine-rich domain"/>
    <property type="match status" value="1"/>
</dbReference>
<evidence type="ECO:0000256" key="12">
    <source>
        <dbReference type="PROSITE-ProRule" id="PRU00546"/>
    </source>
</evidence>
<evidence type="ECO:0000313" key="17">
    <source>
        <dbReference type="Proteomes" id="UP000679179"/>
    </source>
</evidence>
<dbReference type="Pfam" id="PF00226">
    <property type="entry name" value="DnaJ"/>
    <property type="match status" value="1"/>
</dbReference>
<feature type="compositionally biased region" description="Basic and acidic residues" evidence="13">
    <location>
        <begin position="360"/>
        <end position="372"/>
    </location>
</feature>
<dbReference type="NCBIfam" id="TIGR02349">
    <property type="entry name" value="DnaJ_bact"/>
    <property type="match status" value="1"/>
</dbReference>
<comment type="function">
    <text evidence="11">Participates actively in the response to hyperosmotic and heat shock by preventing the aggregation of stress-denatured proteins and by disaggregating proteins, also in an autonomous, DnaK-independent fashion. Unfolded proteins bind initially to DnaJ; upon interaction with the DnaJ-bound protein, DnaK hydrolyzes its bound ATP, resulting in the formation of a stable complex. GrpE releases ADP from DnaK; ATP binding to DnaK triggers the release of the substrate protein, thus completing the reaction cycle. Several rounds of ATP-dependent interactions between DnaJ, DnaK and GrpE are required for fully efficient folding. Also involved, together with DnaK and GrpE, in the DNA replication of plasmids through activation of initiation proteins.</text>
</comment>
<dbReference type="InterPro" id="IPR036410">
    <property type="entry name" value="HSP_DnaJ_Cys-rich_dom_sf"/>
</dbReference>
<dbReference type="FunFam" id="1.10.287.110:FF:000031">
    <property type="entry name" value="Molecular chaperone DnaJ"/>
    <property type="match status" value="1"/>
</dbReference>
<keyword evidence="6 11" id="KW-0862">Zinc</keyword>
<feature type="repeat" description="CXXCXGXG motif" evidence="11">
    <location>
        <begin position="203"/>
        <end position="210"/>
    </location>
</feature>
<comment type="subunit">
    <text evidence="11">Homodimer.</text>
</comment>
<feature type="region of interest" description="Disordered" evidence="13">
    <location>
        <begin position="151"/>
        <end position="171"/>
    </location>
</feature>
<dbReference type="PROSITE" id="PS00636">
    <property type="entry name" value="DNAJ_1"/>
    <property type="match status" value="1"/>
</dbReference>
<evidence type="ECO:0000256" key="11">
    <source>
        <dbReference type="HAMAP-Rule" id="MF_01152"/>
    </source>
</evidence>
<keyword evidence="3 11" id="KW-0479">Metal-binding</keyword>
<keyword evidence="17" id="KW-1185">Reference proteome</keyword>
<keyword evidence="8 11" id="KW-0143">Chaperone</keyword>
<dbReference type="Proteomes" id="UP000679179">
    <property type="component" value="Unassembled WGS sequence"/>
</dbReference>
<proteinExistence type="inferred from homology"/>
<dbReference type="Gene3D" id="2.10.230.10">
    <property type="entry name" value="Heat shock protein DnaJ, cysteine-rich domain"/>
    <property type="match status" value="1"/>
</dbReference>
<evidence type="ECO:0000256" key="10">
    <source>
        <dbReference type="ARBA" id="ARBA00067609"/>
    </source>
</evidence>
<dbReference type="InterPro" id="IPR018253">
    <property type="entry name" value="DnaJ_domain_CS"/>
</dbReference>
<evidence type="ECO:0000259" key="14">
    <source>
        <dbReference type="PROSITE" id="PS50076"/>
    </source>
</evidence>
<evidence type="ECO:0000256" key="7">
    <source>
        <dbReference type="ARBA" id="ARBA00023016"/>
    </source>
</evidence>
<evidence type="ECO:0000256" key="5">
    <source>
        <dbReference type="ARBA" id="ARBA00022771"/>
    </source>
</evidence>
<dbReference type="HAMAP" id="MF_01152">
    <property type="entry name" value="DnaJ"/>
    <property type="match status" value="1"/>
</dbReference>
<dbReference type="SUPFAM" id="SSF49493">
    <property type="entry name" value="HSP40/DnaJ peptide-binding domain"/>
    <property type="match status" value="2"/>
</dbReference>
<dbReference type="GO" id="GO:0005737">
    <property type="term" value="C:cytoplasm"/>
    <property type="evidence" value="ECO:0007669"/>
    <property type="project" value="UniProtKB-SubCell"/>
</dbReference>
<dbReference type="PRINTS" id="PR00625">
    <property type="entry name" value="JDOMAIN"/>
</dbReference>
<dbReference type="InterPro" id="IPR001305">
    <property type="entry name" value="HSP_DnaJ_Cys-rich_dom"/>
</dbReference>
<dbReference type="Gene3D" id="1.10.287.110">
    <property type="entry name" value="DnaJ domain"/>
    <property type="match status" value="1"/>
</dbReference>
<dbReference type="GO" id="GO:0008270">
    <property type="term" value="F:zinc ion binding"/>
    <property type="evidence" value="ECO:0007669"/>
    <property type="project" value="UniProtKB-UniRule"/>
</dbReference>
<dbReference type="Gene3D" id="2.60.260.20">
    <property type="entry name" value="Urease metallochaperone UreE, N-terminal domain"/>
    <property type="match status" value="2"/>
</dbReference>
<feature type="binding site" evidence="11">
    <location>
        <position position="146"/>
    </location>
    <ligand>
        <name>Zn(2+)</name>
        <dbReference type="ChEBI" id="CHEBI:29105"/>
        <label>1</label>
    </ligand>
</feature>
<feature type="binding site" evidence="11">
    <location>
        <position position="192"/>
    </location>
    <ligand>
        <name>Zn(2+)</name>
        <dbReference type="ChEBI" id="CHEBI:29105"/>
        <label>2</label>
    </ligand>
</feature>
<dbReference type="GO" id="GO:0031072">
    <property type="term" value="F:heat shock protein binding"/>
    <property type="evidence" value="ECO:0007669"/>
    <property type="project" value="InterPro"/>
</dbReference>
<dbReference type="InterPro" id="IPR036869">
    <property type="entry name" value="J_dom_sf"/>
</dbReference>
<evidence type="ECO:0000256" key="4">
    <source>
        <dbReference type="ARBA" id="ARBA00022737"/>
    </source>
</evidence>
<protein>
    <recommendedName>
        <fullName evidence="10 11">Chaperone protein DnaJ</fullName>
    </recommendedName>
</protein>
<dbReference type="CDD" id="cd10719">
    <property type="entry name" value="DnaJ_zf"/>
    <property type="match status" value="1"/>
</dbReference>
<keyword evidence="4 11" id="KW-0677">Repeat</keyword>
<keyword evidence="1 11" id="KW-0963">Cytoplasm</keyword>
<dbReference type="Pfam" id="PF01556">
    <property type="entry name" value="DnaJ_C"/>
    <property type="match status" value="1"/>
</dbReference>
<dbReference type="PANTHER" id="PTHR43096">
    <property type="entry name" value="DNAJ HOMOLOG 1, MITOCHONDRIAL-RELATED"/>
    <property type="match status" value="1"/>
</dbReference>
<keyword evidence="7 11" id="KW-0346">Stress response</keyword>
<dbReference type="CDD" id="cd06257">
    <property type="entry name" value="DnaJ"/>
    <property type="match status" value="1"/>
</dbReference>
<evidence type="ECO:0000256" key="8">
    <source>
        <dbReference type="ARBA" id="ARBA00023186"/>
    </source>
</evidence>
<evidence type="ECO:0000259" key="15">
    <source>
        <dbReference type="PROSITE" id="PS51188"/>
    </source>
</evidence>
<dbReference type="GO" id="GO:0042026">
    <property type="term" value="P:protein refolding"/>
    <property type="evidence" value="ECO:0007669"/>
    <property type="project" value="TreeGrafter"/>
</dbReference>
<dbReference type="GO" id="GO:0006260">
    <property type="term" value="P:DNA replication"/>
    <property type="evidence" value="ECO:0007669"/>
    <property type="project" value="UniProtKB-KW"/>
</dbReference>
<gene>
    <name evidence="11 16" type="primary">dnaJ</name>
    <name evidence="16" type="ORF">CPJCM30710_07630</name>
</gene>
<feature type="domain" description="CR-type" evidence="15">
    <location>
        <begin position="133"/>
        <end position="215"/>
    </location>
</feature>
<dbReference type="AlphaFoldDB" id="A0A919VFF6"/>
<dbReference type="SMART" id="SM00271">
    <property type="entry name" value="DnaJ"/>
    <property type="match status" value="1"/>
</dbReference>
<feature type="repeat" description="CXXCXGXG motif" evidence="11">
    <location>
        <begin position="189"/>
        <end position="196"/>
    </location>
</feature>
<feature type="region of interest" description="Disordered" evidence="13">
    <location>
        <begin position="360"/>
        <end position="379"/>
    </location>
</feature>
<evidence type="ECO:0000313" key="16">
    <source>
        <dbReference type="EMBL" id="GIM28097.1"/>
    </source>
</evidence>
<feature type="binding site" evidence="11">
    <location>
        <position position="189"/>
    </location>
    <ligand>
        <name>Zn(2+)</name>
        <dbReference type="ChEBI" id="CHEBI:29105"/>
        <label>2</label>
    </ligand>
</feature>
<dbReference type="InterPro" id="IPR001623">
    <property type="entry name" value="DnaJ_domain"/>
</dbReference>
<feature type="repeat" description="CXXCXGXG motif" evidence="11">
    <location>
        <begin position="146"/>
        <end position="153"/>
    </location>
</feature>
<comment type="domain">
    <text evidence="11">The J domain is necessary and sufficient to stimulate DnaK ATPase activity. Zinc center 1 plays an important role in the autonomous, DnaK-independent chaperone activity of DnaJ. Zinc center 2 is essential for interaction with DnaK and for DnaJ activity.</text>
</comment>
<name>A0A919VFF6_9CLOT</name>
<dbReference type="NCBIfam" id="NF010890">
    <property type="entry name" value="PRK14297.1"/>
    <property type="match status" value="1"/>
</dbReference>
<feature type="zinc finger region" description="CR-type" evidence="12">
    <location>
        <begin position="133"/>
        <end position="215"/>
    </location>
</feature>
<comment type="cofactor">
    <cofactor evidence="11">
        <name>Zn(2+)</name>
        <dbReference type="ChEBI" id="CHEBI:29105"/>
    </cofactor>
    <text evidence="11">Binds 2 Zn(2+) ions per monomer.</text>
</comment>
<feature type="repeat" description="CXXCXGXG motif" evidence="11">
    <location>
        <begin position="163"/>
        <end position="170"/>
    </location>
</feature>
<sequence length="379" mass="40861">MANRDYYEILGLEKGASDDEIKKAFRKLALKYHPDRNQDNKEAEERFKEINEAYQVLSDPQKKAQYDQFGTADFGAGGGGFEGFDFGGMGGFGDIFETFFGGGFGGGGRRNGPSRGADIEYTLTLNFEEAVFGVDKEISITRSENCESCKGTGAKSGSAPKSCPKCGGSGQVRSQRQTPFGNFISTSACDRCGGTGQIIDDPCLECKGKGKVRKTRKISVKVPAGVDTGNVMPLRGQGEHGANGGPPGDLYLRINVMSSKTFKRSGFDIYIDYHLSMAKAALGTEIKVPTVDGDVKYTVPAGTQPGTLFRLKGKGVPRVNSSGRGDQYVNIIVDVPKNLNDKQKEALKLFMEASGEVFEEPKDSKDGKDKKGFMGKIFG</sequence>
<feature type="binding site" evidence="11">
    <location>
        <position position="206"/>
    </location>
    <ligand>
        <name>Zn(2+)</name>
        <dbReference type="ChEBI" id="CHEBI:29105"/>
        <label>1</label>
    </ligand>
</feature>